<reference evidence="1 2" key="1">
    <citation type="submission" date="2019-05" db="EMBL/GenBank/DDBJ databases">
        <title>Another draft genome of Portunus trituberculatus and its Hox gene families provides insights of decapod evolution.</title>
        <authorList>
            <person name="Jeong J.-H."/>
            <person name="Song I."/>
            <person name="Kim S."/>
            <person name="Choi T."/>
            <person name="Kim D."/>
            <person name="Ryu S."/>
            <person name="Kim W."/>
        </authorList>
    </citation>
    <scope>NUCLEOTIDE SEQUENCE [LARGE SCALE GENOMIC DNA]</scope>
    <source>
        <tissue evidence="1">Muscle</tissue>
    </source>
</reference>
<dbReference type="AlphaFoldDB" id="A0A5B7CY29"/>
<protein>
    <submittedName>
        <fullName evidence="1">Uncharacterized protein</fullName>
    </submittedName>
</protein>
<dbReference type="Proteomes" id="UP000324222">
    <property type="component" value="Unassembled WGS sequence"/>
</dbReference>
<proteinExistence type="predicted"/>
<evidence type="ECO:0000313" key="2">
    <source>
        <dbReference type="Proteomes" id="UP000324222"/>
    </source>
</evidence>
<evidence type="ECO:0000313" key="1">
    <source>
        <dbReference type="EMBL" id="MPC12363.1"/>
    </source>
</evidence>
<accession>A0A5B7CY29</accession>
<organism evidence="1 2">
    <name type="scientific">Portunus trituberculatus</name>
    <name type="common">Swimming crab</name>
    <name type="synonym">Neptunus trituberculatus</name>
    <dbReference type="NCBI Taxonomy" id="210409"/>
    <lineage>
        <taxon>Eukaryota</taxon>
        <taxon>Metazoa</taxon>
        <taxon>Ecdysozoa</taxon>
        <taxon>Arthropoda</taxon>
        <taxon>Crustacea</taxon>
        <taxon>Multicrustacea</taxon>
        <taxon>Malacostraca</taxon>
        <taxon>Eumalacostraca</taxon>
        <taxon>Eucarida</taxon>
        <taxon>Decapoda</taxon>
        <taxon>Pleocyemata</taxon>
        <taxon>Brachyura</taxon>
        <taxon>Eubrachyura</taxon>
        <taxon>Portunoidea</taxon>
        <taxon>Portunidae</taxon>
        <taxon>Portuninae</taxon>
        <taxon>Portunus</taxon>
    </lineage>
</organism>
<keyword evidence="2" id="KW-1185">Reference proteome</keyword>
<gene>
    <name evidence="1" type="ORF">E2C01_005051</name>
</gene>
<dbReference type="EMBL" id="VSRR010000213">
    <property type="protein sequence ID" value="MPC12363.1"/>
    <property type="molecule type" value="Genomic_DNA"/>
</dbReference>
<comment type="caution">
    <text evidence="1">The sequence shown here is derived from an EMBL/GenBank/DDBJ whole genome shotgun (WGS) entry which is preliminary data.</text>
</comment>
<name>A0A5B7CY29_PORTR</name>
<sequence>MVCVCGITVYRIIMGTMDQDGAADLEFVLLVSTLRREADIHAQGWGRLSLIFMFCNGPLRDVGDGGGSDGRVLCGQEQAAVVADLTQGPDLIVTSKQDTFFSSEEGRA</sequence>